<dbReference type="InterPro" id="IPR003737">
    <property type="entry name" value="GlcNAc_PI_deacetylase-related"/>
</dbReference>
<feature type="transmembrane region" description="Helical" evidence="3">
    <location>
        <begin position="12"/>
        <end position="32"/>
    </location>
</feature>
<dbReference type="InterPro" id="IPR024078">
    <property type="entry name" value="LmbE-like_dom_sf"/>
</dbReference>
<evidence type="ECO:0000256" key="1">
    <source>
        <dbReference type="ARBA" id="ARBA00006066"/>
    </source>
</evidence>
<sequence length="378" mass="41988">MLCPSIGLYNMLALVLTVVVALSLFTYCLYLIPPSSTPLVPTTPPITNSRILLLTAHPDDECMFFGPTLLKLAEKEVRNEIWGLCLSTGNFDGIGHIRKYELIKSYQTLGVDPSHVTVLDHSELQDGMKNNWRPELVAEVVKDVVKNNSIDVIITFDYYGISGHPNHIACFNGASHLLHTTTTTTTTLKLYTLVSVPLARKFVGLFDLPYTTLLHRLPSSGASPDPLYVSAPSSYLAAHRAMRHHHSQLVWFRWLYVVFSRRKVRFVATSEPVFVKTGSREPTIMTTMGIDKFILSLCWKKPINDMGAFTIHVISVQSTDRPDKFAQPFPERGLIGVCGTLISLNADLAAPDFLPAFSSSSLFLPSINPDTPYSVTFS</sequence>
<comment type="caution">
    <text evidence="4">The sequence shown here is derived from an EMBL/GenBank/DDBJ whole genome shotgun (WGS) entry which is preliminary data.</text>
</comment>
<keyword evidence="3" id="KW-0472">Membrane</keyword>
<evidence type="ECO:0000256" key="2">
    <source>
        <dbReference type="ARBA" id="ARBA00012176"/>
    </source>
</evidence>
<dbReference type="Gene3D" id="3.40.50.10320">
    <property type="entry name" value="LmbE-like"/>
    <property type="match status" value="1"/>
</dbReference>
<accession>A0A433DCX1</accession>
<dbReference type="Pfam" id="PF02585">
    <property type="entry name" value="PIG-L"/>
    <property type="match status" value="1"/>
</dbReference>
<keyword evidence="3" id="KW-1133">Transmembrane helix</keyword>
<dbReference type="PANTHER" id="PTHR12993">
    <property type="entry name" value="N-ACETYLGLUCOSAMINYL-PHOSPHATIDYLINOSITOL DE-N-ACETYLASE-RELATED"/>
    <property type="match status" value="1"/>
</dbReference>
<dbReference type="GO" id="GO:0000225">
    <property type="term" value="F:N-acetylglucosaminylphosphatidylinositol deacetylase activity"/>
    <property type="evidence" value="ECO:0007669"/>
    <property type="project" value="UniProtKB-EC"/>
</dbReference>
<dbReference type="EMBL" id="RBNI01003066">
    <property type="protein sequence ID" value="RUP48693.1"/>
    <property type="molecule type" value="Genomic_DNA"/>
</dbReference>
<proteinExistence type="inferred from homology"/>
<dbReference type="EC" id="3.5.1.89" evidence="2"/>
<reference evidence="4 5" key="1">
    <citation type="journal article" date="2018" name="New Phytol.">
        <title>Phylogenomics of Endogonaceae and evolution of mycorrhizas within Mucoromycota.</title>
        <authorList>
            <person name="Chang Y."/>
            <person name="Desiro A."/>
            <person name="Na H."/>
            <person name="Sandor L."/>
            <person name="Lipzen A."/>
            <person name="Clum A."/>
            <person name="Barry K."/>
            <person name="Grigoriev I.V."/>
            <person name="Martin F.M."/>
            <person name="Stajich J.E."/>
            <person name="Smith M.E."/>
            <person name="Bonito G."/>
            <person name="Spatafora J.W."/>
        </authorList>
    </citation>
    <scope>NUCLEOTIDE SEQUENCE [LARGE SCALE GENOMIC DNA]</scope>
    <source>
        <strain evidence="4 5">GMNB39</strain>
    </source>
</reference>
<dbReference type="UniPathway" id="UPA00196"/>
<dbReference type="GO" id="GO:0016020">
    <property type="term" value="C:membrane"/>
    <property type="evidence" value="ECO:0007669"/>
    <property type="project" value="GOC"/>
</dbReference>
<dbReference type="GO" id="GO:0005783">
    <property type="term" value="C:endoplasmic reticulum"/>
    <property type="evidence" value="ECO:0007669"/>
    <property type="project" value="TreeGrafter"/>
</dbReference>
<evidence type="ECO:0000256" key="3">
    <source>
        <dbReference type="SAM" id="Phobius"/>
    </source>
</evidence>
<dbReference type="GO" id="GO:0006506">
    <property type="term" value="P:GPI anchor biosynthetic process"/>
    <property type="evidence" value="ECO:0007669"/>
    <property type="project" value="UniProtKB-UniPathway"/>
</dbReference>
<comment type="similarity">
    <text evidence="1">Belongs to the PIGL family.</text>
</comment>
<name>A0A433DCX1_9FUNG</name>
<dbReference type="AlphaFoldDB" id="A0A433DCX1"/>
<protein>
    <recommendedName>
        <fullName evidence="2">N-acetylglucosaminylphosphatidylinositol deacetylase</fullName>
        <ecNumber evidence="2">3.5.1.89</ecNumber>
    </recommendedName>
</protein>
<dbReference type="Proteomes" id="UP000268093">
    <property type="component" value="Unassembled WGS sequence"/>
</dbReference>
<dbReference type="SUPFAM" id="SSF102588">
    <property type="entry name" value="LmbE-like"/>
    <property type="match status" value="1"/>
</dbReference>
<dbReference type="OrthoDB" id="440160at2759"/>
<organism evidence="4 5">
    <name type="scientific">Jimgerdemannia flammicorona</name>
    <dbReference type="NCBI Taxonomy" id="994334"/>
    <lineage>
        <taxon>Eukaryota</taxon>
        <taxon>Fungi</taxon>
        <taxon>Fungi incertae sedis</taxon>
        <taxon>Mucoromycota</taxon>
        <taxon>Mucoromycotina</taxon>
        <taxon>Endogonomycetes</taxon>
        <taxon>Endogonales</taxon>
        <taxon>Endogonaceae</taxon>
        <taxon>Jimgerdemannia</taxon>
    </lineage>
</organism>
<dbReference type="PANTHER" id="PTHR12993:SF11">
    <property type="entry name" value="N-ACETYLGLUCOSAMINYL-PHOSPHATIDYLINOSITOL DE-N-ACETYLASE"/>
    <property type="match status" value="1"/>
</dbReference>
<keyword evidence="3" id="KW-0812">Transmembrane</keyword>
<evidence type="ECO:0000313" key="5">
    <source>
        <dbReference type="Proteomes" id="UP000268093"/>
    </source>
</evidence>
<gene>
    <name evidence="4" type="ORF">BC936DRAFT_144156</name>
</gene>
<keyword evidence="5" id="KW-1185">Reference proteome</keyword>
<evidence type="ECO:0000313" key="4">
    <source>
        <dbReference type="EMBL" id="RUP48693.1"/>
    </source>
</evidence>